<evidence type="ECO:0000313" key="1">
    <source>
        <dbReference type="EMBL" id="EIJ77974.1"/>
    </source>
</evidence>
<dbReference type="STRING" id="997296.PB1_10399"/>
<dbReference type="PATRIC" id="fig|997296.3.peg.2180"/>
<dbReference type="AlphaFoldDB" id="I3DUQ3"/>
<name>I3DUQ3_BACMT</name>
<sequence>MKNSKHNYPILWPQGFDWINWYYIQFLLLLNINEADPKLHRISATTMNENVSTFDPPIYNEISGSKVVAFFGGYTT</sequence>
<gene>
    <name evidence="1" type="ORF">PB1_10399</name>
</gene>
<accession>I3DUQ3</accession>
<dbReference type="Proteomes" id="UP000010523">
    <property type="component" value="Unassembled WGS sequence"/>
</dbReference>
<protein>
    <submittedName>
        <fullName evidence="1">Uncharacterized protein</fullName>
    </submittedName>
</protein>
<reference evidence="1 2" key="1">
    <citation type="journal article" date="2012" name="Appl. Environ. Microbiol.">
        <title>Genome Sequence of Thermotolerant Bacillus methanolicus: Features and Regulation Related to Methylotrophy and Production of L-Lysine and L-Glutamate from Methanol.</title>
        <authorList>
            <person name="Heggeset T.M."/>
            <person name="Krog A."/>
            <person name="Balzer S."/>
            <person name="Wentzel A."/>
            <person name="Ellingsen T.E."/>
            <person name="Brautaset T."/>
        </authorList>
    </citation>
    <scope>NUCLEOTIDE SEQUENCE [LARGE SCALE GENOMIC DNA]</scope>
    <source>
        <strain evidence="1 2">PB1</strain>
    </source>
</reference>
<dbReference type="EMBL" id="AFEU01000003">
    <property type="protein sequence ID" value="EIJ77974.1"/>
    <property type="molecule type" value="Genomic_DNA"/>
</dbReference>
<evidence type="ECO:0000313" key="2">
    <source>
        <dbReference type="Proteomes" id="UP000010523"/>
    </source>
</evidence>
<comment type="caution">
    <text evidence="1">The sequence shown here is derived from an EMBL/GenBank/DDBJ whole genome shotgun (WGS) entry which is preliminary data.</text>
</comment>
<organism evidence="1 2">
    <name type="scientific">Bacillus methanolicus PB1</name>
    <dbReference type="NCBI Taxonomy" id="997296"/>
    <lineage>
        <taxon>Bacteria</taxon>
        <taxon>Bacillati</taxon>
        <taxon>Bacillota</taxon>
        <taxon>Bacilli</taxon>
        <taxon>Bacillales</taxon>
        <taxon>Bacillaceae</taxon>
        <taxon>Bacillus</taxon>
    </lineage>
</organism>
<keyword evidence="2" id="KW-1185">Reference proteome</keyword>
<proteinExistence type="predicted"/>